<keyword evidence="2" id="KW-1185">Reference proteome</keyword>
<evidence type="ECO:0000313" key="1">
    <source>
        <dbReference type="EMBL" id="CAI0541361.1"/>
    </source>
</evidence>
<reference evidence="1" key="1">
    <citation type="submission" date="2022-08" db="EMBL/GenBank/DDBJ databases">
        <authorList>
            <person name="Gutierrez-Valencia J."/>
        </authorList>
    </citation>
    <scope>NUCLEOTIDE SEQUENCE</scope>
</reference>
<dbReference type="AlphaFoldDB" id="A0AAV0Q8M0"/>
<accession>A0AAV0Q8M0</accession>
<gene>
    <name evidence="1" type="ORF">LITE_LOCUS42066</name>
</gene>
<organism evidence="1 2">
    <name type="scientific">Linum tenue</name>
    <dbReference type="NCBI Taxonomy" id="586396"/>
    <lineage>
        <taxon>Eukaryota</taxon>
        <taxon>Viridiplantae</taxon>
        <taxon>Streptophyta</taxon>
        <taxon>Embryophyta</taxon>
        <taxon>Tracheophyta</taxon>
        <taxon>Spermatophyta</taxon>
        <taxon>Magnoliopsida</taxon>
        <taxon>eudicotyledons</taxon>
        <taxon>Gunneridae</taxon>
        <taxon>Pentapetalae</taxon>
        <taxon>rosids</taxon>
        <taxon>fabids</taxon>
        <taxon>Malpighiales</taxon>
        <taxon>Linaceae</taxon>
        <taxon>Linum</taxon>
    </lineage>
</organism>
<evidence type="ECO:0000313" key="2">
    <source>
        <dbReference type="Proteomes" id="UP001154282"/>
    </source>
</evidence>
<dbReference type="Proteomes" id="UP001154282">
    <property type="component" value="Unassembled WGS sequence"/>
</dbReference>
<dbReference type="EMBL" id="CAMGYJ010000009">
    <property type="protein sequence ID" value="CAI0541361.1"/>
    <property type="molecule type" value="Genomic_DNA"/>
</dbReference>
<protein>
    <submittedName>
        <fullName evidence="1">Uncharacterized protein</fullName>
    </submittedName>
</protein>
<comment type="caution">
    <text evidence="1">The sequence shown here is derived from an EMBL/GenBank/DDBJ whole genome shotgun (WGS) entry which is preliminary data.</text>
</comment>
<name>A0AAV0Q8M0_9ROSI</name>
<proteinExistence type="predicted"/>
<sequence length="32" mass="3406">MVLAVSNTLAGIPWSIISCDLKKGQNTLLFTA</sequence>